<evidence type="ECO:0000313" key="6">
    <source>
        <dbReference type="EMBL" id="MBE1161616.1"/>
    </source>
</evidence>
<keyword evidence="7" id="KW-1185">Reference proteome</keyword>
<feature type="transmembrane region" description="Helical" evidence="5">
    <location>
        <begin position="48"/>
        <end position="67"/>
    </location>
</feature>
<accession>A0ABR9GC57</accession>
<feature type="transmembrane region" description="Helical" evidence="5">
    <location>
        <begin position="74"/>
        <end position="97"/>
    </location>
</feature>
<proteinExistence type="predicted"/>
<name>A0ABR9GC57_9GAMM</name>
<comment type="subcellular location">
    <subcellularLocation>
        <location evidence="1">Membrane</location>
        <topology evidence="1">Multi-pass membrane protein</topology>
    </subcellularLocation>
</comment>
<evidence type="ECO:0000313" key="7">
    <source>
        <dbReference type="Proteomes" id="UP000651010"/>
    </source>
</evidence>
<dbReference type="EMBL" id="JACZZA010000009">
    <property type="protein sequence ID" value="MBE1161616.1"/>
    <property type="molecule type" value="Genomic_DNA"/>
</dbReference>
<keyword evidence="4 5" id="KW-0472">Membrane</keyword>
<organism evidence="6 7">
    <name type="scientific">Dyella acidiphila</name>
    <dbReference type="NCBI Taxonomy" id="2775866"/>
    <lineage>
        <taxon>Bacteria</taxon>
        <taxon>Pseudomonadati</taxon>
        <taxon>Pseudomonadota</taxon>
        <taxon>Gammaproteobacteria</taxon>
        <taxon>Lysobacterales</taxon>
        <taxon>Rhodanobacteraceae</taxon>
        <taxon>Dyella</taxon>
    </lineage>
</organism>
<evidence type="ECO:0000256" key="3">
    <source>
        <dbReference type="ARBA" id="ARBA00022989"/>
    </source>
</evidence>
<evidence type="ECO:0000256" key="5">
    <source>
        <dbReference type="SAM" id="Phobius"/>
    </source>
</evidence>
<keyword evidence="2 5" id="KW-0812">Transmembrane</keyword>
<keyword evidence="3 5" id="KW-1133">Transmembrane helix</keyword>
<evidence type="ECO:0000256" key="2">
    <source>
        <dbReference type="ARBA" id="ARBA00022692"/>
    </source>
</evidence>
<reference evidence="6 7" key="1">
    <citation type="submission" date="2020-09" db="EMBL/GenBank/DDBJ databases">
        <title>Dyella sp. 7MK23 isolated from forest soil.</title>
        <authorList>
            <person name="Fu J."/>
        </authorList>
    </citation>
    <scope>NUCLEOTIDE SEQUENCE [LARGE SCALE GENOMIC DNA]</scope>
    <source>
        <strain evidence="6 7">7MK23</strain>
    </source>
</reference>
<evidence type="ECO:0000256" key="4">
    <source>
        <dbReference type="ARBA" id="ARBA00023136"/>
    </source>
</evidence>
<dbReference type="Proteomes" id="UP000651010">
    <property type="component" value="Unassembled WGS sequence"/>
</dbReference>
<protein>
    <submittedName>
        <fullName evidence="6">DUF4870 domain-containing protein</fullName>
    </submittedName>
</protein>
<comment type="caution">
    <text evidence="6">The sequence shown here is derived from an EMBL/GenBank/DDBJ whole genome shotgun (WGS) entry which is preliminary data.</text>
</comment>
<evidence type="ECO:0000256" key="1">
    <source>
        <dbReference type="ARBA" id="ARBA00004141"/>
    </source>
</evidence>
<dbReference type="Pfam" id="PF09685">
    <property type="entry name" value="MamF_MmsF"/>
    <property type="match status" value="1"/>
</dbReference>
<sequence length="115" mass="12408">MMAHLSALLGALLSSVHGAGWACFLGPLVVWLIKKDSMPFVADQAKEALNFNISVAIATLALLLLSLLTFGIGFIIAIPMWVVIGVGWLVLTIVAGVKANEGVRYRYPFTLRLIK</sequence>
<gene>
    <name evidence="6" type="ORF">IGX34_14630</name>
</gene>
<dbReference type="InterPro" id="IPR019109">
    <property type="entry name" value="MamF_MmsF"/>
</dbReference>